<protein>
    <submittedName>
        <fullName evidence="5">Putative intracellular protease/amidase</fullName>
    </submittedName>
</protein>
<evidence type="ECO:0000313" key="6">
    <source>
        <dbReference type="Proteomes" id="UP000217103"/>
    </source>
</evidence>
<evidence type="ECO:0000313" key="5">
    <source>
        <dbReference type="EMBL" id="SDQ92723.1"/>
    </source>
</evidence>
<dbReference type="Pfam" id="PF01965">
    <property type="entry name" value="DJ-1_PfpI"/>
    <property type="match status" value="1"/>
</dbReference>
<evidence type="ECO:0000256" key="1">
    <source>
        <dbReference type="ARBA" id="ARBA00023016"/>
    </source>
</evidence>
<evidence type="ECO:0000256" key="3">
    <source>
        <dbReference type="ARBA" id="ARBA00038493"/>
    </source>
</evidence>
<dbReference type="InterPro" id="IPR002818">
    <property type="entry name" value="DJ-1/PfpI"/>
</dbReference>
<accession>A0A1H1EVK6</accession>
<comment type="similarity">
    <text evidence="3">Belongs to the peptidase C56 family. HSP31-like subfamily.</text>
</comment>
<proteinExistence type="inferred from homology"/>
<dbReference type="GO" id="GO:0019243">
    <property type="term" value="P:methylglyoxal catabolic process to D-lactate via S-lactoyl-glutathione"/>
    <property type="evidence" value="ECO:0007669"/>
    <property type="project" value="TreeGrafter"/>
</dbReference>
<dbReference type="GO" id="GO:0005737">
    <property type="term" value="C:cytoplasm"/>
    <property type="evidence" value="ECO:0007669"/>
    <property type="project" value="TreeGrafter"/>
</dbReference>
<gene>
    <name evidence="5" type="ORF">SAMN04489764_2649</name>
</gene>
<dbReference type="GO" id="GO:0008233">
    <property type="term" value="F:peptidase activity"/>
    <property type="evidence" value="ECO:0007669"/>
    <property type="project" value="UniProtKB-KW"/>
</dbReference>
<keyword evidence="5" id="KW-0378">Hydrolase</keyword>
<dbReference type="AlphaFoldDB" id="A0A1H1EVK6"/>
<evidence type="ECO:0000259" key="4">
    <source>
        <dbReference type="Pfam" id="PF01965"/>
    </source>
</evidence>
<keyword evidence="1" id="KW-0346">Stress response</keyword>
<dbReference type="PANTHER" id="PTHR48094">
    <property type="entry name" value="PROTEIN/NUCLEIC ACID DEGLYCASE DJ-1-RELATED"/>
    <property type="match status" value="1"/>
</dbReference>
<dbReference type="InterPro" id="IPR029062">
    <property type="entry name" value="Class_I_gatase-like"/>
</dbReference>
<dbReference type="PANTHER" id="PTHR48094:SF11">
    <property type="entry name" value="GLUTATHIONE-INDEPENDENT GLYOXALASE HSP31-RELATED"/>
    <property type="match status" value="1"/>
</dbReference>
<dbReference type="CDD" id="cd03141">
    <property type="entry name" value="GATase1_Hsp31_like"/>
    <property type="match status" value="1"/>
</dbReference>
<dbReference type="STRING" id="35622.SAMN04489764_2649"/>
<dbReference type="OrthoDB" id="9792284at2"/>
<reference evidence="5 6" key="1">
    <citation type="submission" date="2016-10" db="EMBL/GenBank/DDBJ databases">
        <authorList>
            <person name="de Groot N.N."/>
        </authorList>
    </citation>
    <scope>NUCLEOTIDE SEQUENCE [LARGE SCALE GENOMIC DNA]</scope>
    <source>
        <strain evidence="5 6">DSM 43794</strain>
    </source>
</reference>
<dbReference type="Gene3D" id="3.40.50.880">
    <property type="match status" value="1"/>
</dbReference>
<dbReference type="GO" id="GO:0019172">
    <property type="term" value="F:glyoxalase III activity"/>
    <property type="evidence" value="ECO:0007669"/>
    <property type="project" value="TreeGrafter"/>
</dbReference>
<organism evidence="5 6">
    <name type="scientific">Thermostaphylospora chromogena</name>
    <dbReference type="NCBI Taxonomy" id="35622"/>
    <lineage>
        <taxon>Bacteria</taxon>
        <taxon>Bacillati</taxon>
        <taxon>Actinomycetota</taxon>
        <taxon>Actinomycetes</taxon>
        <taxon>Streptosporangiales</taxon>
        <taxon>Thermomonosporaceae</taxon>
        <taxon>Thermostaphylospora</taxon>
    </lineage>
</organism>
<evidence type="ECO:0000256" key="2">
    <source>
        <dbReference type="ARBA" id="ARBA00023239"/>
    </source>
</evidence>
<name>A0A1H1EVK6_9ACTN</name>
<keyword evidence="2" id="KW-0456">Lyase</keyword>
<dbReference type="Proteomes" id="UP000217103">
    <property type="component" value="Unassembled WGS sequence"/>
</dbReference>
<dbReference type="RefSeq" id="WP_093259302.1">
    <property type="nucleotide sequence ID" value="NZ_FNKK01000002.1"/>
</dbReference>
<feature type="domain" description="DJ-1/PfpI" evidence="4">
    <location>
        <begin position="27"/>
        <end position="215"/>
    </location>
</feature>
<keyword evidence="5" id="KW-0645">Protease</keyword>
<sequence length="218" mass="23085">MSKRVLIALTSHGDLGGVRPTGFYVPEAAHPWRVFRAAGLDVEVASVRGGEPPRDGYDPDDAVQREFLDAFDLTRTPVLKDLDSARYAAVLYAGGHGAMWDFPHDPGVARIGREVYENGGVVAAVCHGPAALVGMTLTDGTHLVAGKRVAAFTNAEEKAVGLAETVPFSLADALTERGAIHEPGPDFQPQVIVDGRLVTGQNPASSVPLAEKVVELLR</sequence>
<dbReference type="EMBL" id="FNKK01000002">
    <property type="protein sequence ID" value="SDQ92723.1"/>
    <property type="molecule type" value="Genomic_DNA"/>
</dbReference>
<dbReference type="InterPro" id="IPR050325">
    <property type="entry name" value="Prot/Nucl_acid_deglycase"/>
</dbReference>
<dbReference type="GO" id="GO:0006508">
    <property type="term" value="P:proteolysis"/>
    <property type="evidence" value="ECO:0007669"/>
    <property type="project" value="UniProtKB-KW"/>
</dbReference>
<dbReference type="SUPFAM" id="SSF52317">
    <property type="entry name" value="Class I glutamine amidotransferase-like"/>
    <property type="match status" value="1"/>
</dbReference>
<keyword evidence="6" id="KW-1185">Reference proteome</keyword>